<evidence type="ECO:0000259" key="6">
    <source>
        <dbReference type="Pfam" id="PF08281"/>
    </source>
</evidence>
<dbReference type="GO" id="GO:0006352">
    <property type="term" value="P:DNA-templated transcription initiation"/>
    <property type="evidence" value="ECO:0007669"/>
    <property type="project" value="InterPro"/>
</dbReference>
<keyword evidence="9" id="KW-1185">Reference proteome</keyword>
<dbReference type="Proteomes" id="UP000622547">
    <property type="component" value="Unassembled WGS sequence"/>
</dbReference>
<accession>A0A8J3UCU1</accession>
<evidence type="ECO:0000259" key="5">
    <source>
        <dbReference type="Pfam" id="PF04542"/>
    </source>
</evidence>
<dbReference type="PANTHER" id="PTHR47756:SF2">
    <property type="entry name" value="BLL6612 PROTEIN"/>
    <property type="match status" value="1"/>
</dbReference>
<dbReference type="InterPro" id="IPR036388">
    <property type="entry name" value="WH-like_DNA-bd_sf"/>
</dbReference>
<sequence>MAPVSTSEIDGVFRQEYGRAVAVLVRAFGDVDIAEEAVQEAFATAVWRWPSDGRPASPAGWIITTARNRAIDRLRREASREDRHAQAALLHARDAPDEEGPVHDDRLRLIFTCCHPALAPAAQIALTLRLLGGLTTAEIAGAFLVPEPTMAQRLVRAKGKIRDARIPYRVPREADLPERLQAVLAVLYLIFNEGYAAGSGDRLVREDLCAEAVRLGRLLAELMPDEPEVMGLVALMILVQSRRKARTTPAGDLVLLADQDRSLWDHDLAEEGRQFVRRCLRRDRPGPYQIQAAINAVHSDAATAAATDWRQILQLYDLLLTFTPTPVVALNRAVAVAEVDGPGPALALVDDLDLDGYHLFHAVRADLLRRLGRDEEAVPAYESAIARARNGAERAFLIRRRDAITRT</sequence>
<feature type="domain" description="RNA polymerase sigma factor 70 region 4 type 2" evidence="6">
    <location>
        <begin position="110"/>
        <end position="160"/>
    </location>
</feature>
<name>A0A8J3UCU1_9ACTN</name>
<proteinExistence type="inferred from homology"/>
<gene>
    <name evidence="8" type="primary">rpoE_38</name>
    <name evidence="8" type="ORF">Pph01_74480</name>
</gene>
<evidence type="ECO:0000256" key="1">
    <source>
        <dbReference type="ARBA" id="ARBA00010641"/>
    </source>
</evidence>
<evidence type="ECO:0000313" key="8">
    <source>
        <dbReference type="EMBL" id="GII42445.1"/>
    </source>
</evidence>
<evidence type="ECO:0000256" key="2">
    <source>
        <dbReference type="ARBA" id="ARBA00023015"/>
    </source>
</evidence>
<dbReference type="SUPFAM" id="SSF88946">
    <property type="entry name" value="Sigma2 domain of RNA polymerase sigma factors"/>
    <property type="match status" value="1"/>
</dbReference>
<dbReference type="RefSeq" id="WP_204077865.1">
    <property type="nucleotide sequence ID" value="NZ_BOOP01000043.1"/>
</dbReference>
<dbReference type="GO" id="GO:0016987">
    <property type="term" value="F:sigma factor activity"/>
    <property type="evidence" value="ECO:0007669"/>
    <property type="project" value="UniProtKB-KW"/>
</dbReference>
<evidence type="ECO:0000256" key="3">
    <source>
        <dbReference type="ARBA" id="ARBA00023082"/>
    </source>
</evidence>
<dbReference type="InterPro" id="IPR013249">
    <property type="entry name" value="RNA_pol_sigma70_r4_t2"/>
</dbReference>
<dbReference type="Pfam" id="PF04542">
    <property type="entry name" value="Sigma70_r2"/>
    <property type="match status" value="1"/>
</dbReference>
<evidence type="ECO:0000313" key="9">
    <source>
        <dbReference type="Proteomes" id="UP000622547"/>
    </source>
</evidence>
<protein>
    <submittedName>
        <fullName evidence="8">RNA polymerase subunit sigma-24</fullName>
    </submittedName>
</protein>
<dbReference type="GO" id="GO:0003677">
    <property type="term" value="F:DNA binding"/>
    <property type="evidence" value="ECO:0007669"/>
    <property type="project" value="InterPro"/>
</dbReference>
<evidence type="ECO:0000256" key="4">
    <source>
        <dbReference type="ARBA" id="ARBA00023163"/>
    </source>
</evidence>
<dbReference type="Pfam" id="PF20239">
    <property type="entry name" value="DUF6596"/>
    <property type="match status" value="1"/>
</dbReference>
<keyword evidence="4" id="KW-0804">Transcription</keyword>
<keyword evidence="3" id="KW-0731">Sigma factor</keyword>
<evidence type="ECO:0000259" key="7">
    <source>
        <dbReference type="Pfam" id="PF20239"/>
    </source>
</evidence>
<dbReference type="InterPro" id="IPR046531">
    <property type="entry name" value="DUF6596"/>
</dbReference>
<dbReference type="SUPFAM" id="SSF88659">
    <property type="entry name" value="Sigma3 and sigma4 domains of RNA polymerase sigma factors"/>
    <property type="match status" value="1"/>
</dbReference>
<dbReference type="AlphaFoldDB" id="A0A8J3UCU1"/>
<dbReference type="Gene3D" id="1.10.1740.10">
    <property type="match status" value="1"/>
</dbReference>
<comment type="caution">
    <text evidence="8">The sequence shown here is derived from an EMBL/GenBank/DDBJ whole genome shotgun (WGS) entry which is preliminary data.</text>
</comment>
<dbReference type="Gene3D" id="1.10.10.10">
    <property type="entry name" value="Winged helix-like DNA-binding domain superfamily/Winged helix DNA-binding domain"/>
    <property type="match status" value="1"/>
</dbReference>
<dbReference type="InterPro" id="IPR013324">
    <property type="entry name" value="RNA_pol_sigma_r3/r4-like"/>
</dbReference>
<reference evidence="8 9" key="1">
    <citation type="submission" date="2021-01" db="EMBL/GenBank/DDBJ databases">
        <title>Whole genome shotgun sequence of Planotetraspora phitsanulokensis NBRC 104273.</title>
        <authorList>
            <person name="Komaki H."/>
            <person name="Tamura T."/>
        </authorList>
    </citation>
    <scope>NUCLEOTIDE SEQUENCE [LARGE SCALE GENOMIC DNA]</scope>
    <source>
        <strain evidence="8 9">NBRC 104273</strain>
    </source>
</reference>
<dbReference type="InterPro" id="IPR013325">
    <property type="entry name" value="RNA_pol_sigma_r2"/>
</dbReference>
<feature type="domain" description="RNA polymerase sigma-70 region 2" evidence="5">
    <location>
        <begin position="13"/>
        <end position="78"/>
    </location>
</feature>
<dbReference type="InterPro" id="IPR007627">
    <property type="entry name" value="RNA_pol_sigma70_r2"/>
</dbReference>
<dbReference type="PANTHER" id="PTHR47756">
    <property type="entry name" value="BLL6612 PROTEIN-RELATED"/>
    <property type="match status" value="1"/>
</dbReference>
<comment type="similarity">
    <text evidence="1">Belongs to the sigma-70 factor family. ECF subfamily.</text>
</comment>
<organism evidence="8 9">
    <name type="scientific">Planotetraspora phitsanulokensis</name>
    <dbReference type="NCBI Taxonomy" id="575192"/>
    <lineage>
        <taxon>Bacteria</taxon>
        <taxon>Bacillati</taxon>
        <taxon>Actinomycetota</taxon>
        <taxon>Actinomycetes</taxon>
        <taxon>Streptosporangiales</taxon>
        <taxon>Streptosporangiaceae</taxon>
        <taxon>Planotetraspora</taxon>
    </lineage>
</organism>
<dbReference type="InterPro" id="IPR014284">
    <property type="entry name" value="RNA_pol_sigma-70_dom"/>
</dbReference>
<dbReference type="EMBL" id="BOOP01000043">
    <property type="protein sequence ID" value="GII42445.1"/>
    <property type="molecule type" value="Genomic_DNA"/>
</dbReference>
<dbReference type="NCBIfam" id="TIGR02937">
    <property type="entry name" value="sigma70-ECF"/>
    <property type="match status" value="1"/>
</dbReference>
<keyword evidence="2" id="KW-0805">Transcription regulation</keyword>
<feature type="domain" description="DUF6596" evidence="7">
    <location>
        <begin position="179"/>
        <end position="279"/>
    </location>
</feature>
<dbReference type="Pfam" id="PF08281">
    <property type="entry name" value="Sigma70_r4_2"/>
    <property type="match status" value="1"/>
</dbReference>